<proteinExistence type="predicted"/>
<gene>
    <name evidence="2" type="ORF">DB32_003804</name>
</gene>
<sequence length="106" mass="12354">MRELFDDGEVREVLRETFYRAETPSRTVAKTTPEAEPSSGKRKRVQKPKPDHYEIICISMYKEDLARLDEKVAALKARGHRRMTRSALIRWALDQIENLETVPRGI</sequence>
<dbReference type="Proteomes" id="UP000034883">
    <property type="component" value="Chromosome"/>
</dbReference>
<reference evidence="2 3" key="1">
    <citation type="submission" date="2015-03" db="EMBL/GenBank/DDBJ databases">
        <title>Genome assembly of Sandaracinus amylolyticus DSM 53668.</title>
        <authorList>
            <person name="Sharma G."/>
            <person name="Subramanian S."/>
        </authorList>
    </citation>
    <scope>NUCLEOTIDE SEQUENCE [LARGE SCALE GENOMIC DNA]</scope>
    <source>
        <strain evidence="2 3">DSM 53668</strain>
    </source>
</reference>
<protein>
    <submittedName>
        <fullName evidence="2">Uncharacterized protein</fullName>
    </submittedName>
</protein>
<evidence type="ECO:0000313" key="3">
    <source>
        <dbReference type="Proteomes" id="UP000034883"/>
    </source>
</evidence>
<dbReference type="EMBL" id="CP011125">
    <property type="protein sequence ID" value="AKF06655.1"/>
    <property type="molecule type" value="Genomic_DNA"/>
</dbReference>
<accession>A0A0F6W3R0</accession>
<keyword evidence="3" id="KW-1185">Reference proteome</keyword>
<evidence type="ECO:0000313" key="2">
    <source>
        <dbReference type="EMBL" id="AKF06655.1"/>
    </source>
</evidence>
<name>A0A0F6W3R0_9BACT</name>
<dbReference type="AlphaFoldDB" id="A0A0F6W3R0"/>
<organism evidence="2 3">
    <name type="scientific">Sandaracinus amylolyticus</name>
    <dbReference type="NCBI Taxonomy" id="927083"/>
    <lineage>
        <taxon>Bacteria</taxon>
        <taxon>Pseudomonadati</taxon>
        <taxon>Myxococcota</taxon>
        <taxon>Polyangia</taxon>
        <taxon>Polyangiales</taxon>
        <taxon>Sandaracinaceae</taxon>
        <taxon>Sandaracinus</taxon>
    </lineage>
</organism>
<dbReference type="KEGG" id="samy:DB32_003804"/>
<dbReference type="STRING" id="927083.DB32_003804"/>
<evidence type="ECO:0000256" key="1">
    <source>
        <dbReference type="SAM" id="MobiDB-lite"/>
    </source>
</evidence>
<feature type="region of interest" description="Disordered" evidence="1">
    <location>
        <begin position="22"/>
        <end position="49"/>
    </location>
</feature>